<dbReference type="NCBIfam" id="TIGR01256">
    <property type="entry name" value="modA"/>
    <property type="match status" value="1"/>
</dbReference>
<evidence type="ECO:0000313" key="9">
    <source>
        <dbReference type="EMBL" id="GGD45456.1"/>
    </source>
</evidence>
<dbReference type="GO" id="GO:0030973">
    <property type="term" value="F:molybdate ion binding"/>
    <property type="evidence" value="ECO:0007669"/>
    <property type="project" value="TreeGrafter"/>
</dbReference>
<dbReference type="GO" id="GO:0030288">
    <property type="term" value="C:outer membrane-bounded periplasmic space"/>
    <property type="evidence" value="ECO:0007669"/>
    <property type="project" value="TreeGrafter"/>
</dbReference>
<gene>
    <name evidence="9" type="primary">modA</name>
    <name evidence="9" type="ORF">GCM10010989_19540</name>
</gene>
<feature type="binding site" evidence="6">
    <location>
        <position position="194"/>
    </location>
    <ligand>
        <name>molybdate</name>
        <dbReference type="ChEBI" id="CHEBI:36264"/>
    </ligand>
</feature>
<dbReference type="SUPFAM" id="SSF53850">
    <property type="entry name" value="Periplasmic binding protein-like II"/>
    <property type="match status" value="1"/>
</dbReference>
<dbReference type="GO" id="GO:0046872">
    <property type="term" value="F:metal ion binding"/>
    <property type="evidence" value="ECO:0007669"/>
    <property type="project" value="UniProtKB-KW"/>
</dbReference>
<evidence type="ECO:0000256" key="1">
    <source>
        <dbReference type="ARBA" id="ARBA00009175"/>
    </source>
</evidence>
<keyword evidence="2 6" id="KW-0500">Molybdenum</keyword>
<evidence type="ECO:0000256" key="6">
    <source>
        <dbReference type="PIRSR" id="PIRSR004846-1"/>
    </source>
</evidence>
<keyword evidence="10" id="KW-1185">Reference proteome</keyword>
<dbReference type="Proteomes" id="UP000598997">
    <property type="component" value="Unassembled WGS sequence"/>
</dbReference>
<evidence type="ECO:0000256" key="3">
    <source>
        <dbReference type="ARBA" id="ARBA00022723"/>
    </source>
</evidence>
<protein>
    <submittedName>
        <fullName evidence="9">Molybdate ABC transporter substrate-binding protein</fullName>
    </submittedName>
</protein>
<feature type="region of interest" description="Disordered" evidence="7">
    <location>
        <begin position="252"/>
        <end position="278"/>
    </location>
</feature>
<evidence type="ECO:0000256" key="5">
    <source>
        <dbReference type="ARBA" id="ARBA00062515"/>
    </source>
</evidence>
<feature type="chain" id="PRO_5037908214" evidence="8">
    <location>
        <begin position="25"/>
        <end position="278"/>
    </location>
</feature>
<dbReference type="GO" id="GO:1901359">
    <property type="term" value="F:tungstate binding"/>
    <property type="evidence" value="ECO:0007669"/>
    <property type="project" value="UniProtKB-ARBA"/>
</dbReference>
<evidence type="ECO:0000256" key="8">
    <source>
        <dbReference type="SAM" id="SignalP"/>
    </source>
</evidence>
<evidence type="ECO:0000256" key="2">
    <source>
        <dbReference type="ARBA" id="ARBA00022505"/>
    </source>
</evidence>
<dbReference type="EMBL" id="BMIO01000005">
    <property type="protein sequence ID" value="GGD45456.1"/>
    <property type="molecule type" value="Genomic_DNA"/>
</dbReference>
<evidence type="ECO:0000313" key="10">
    <source>
        <dbReference type="Proteomes" id="UP000598997"/>
    </source>
</evidence>
<dbReference type="Pfam" id="PF13531">
    <property type="entry name" value="SBP_bac_11"/>
    <property type="match status" value="1"/>
</dbReference>
<dbReference type="Gene3D" id="3.40.190.10">
    <property type="entry name" value="Periplasmic binding protein-like II"/>
    <property type="match status" value="2"/>
</dbReference>
<keyword evidence="4 8" id="KW-0732">Signal</keyword>
<feature type="binding site" evidence="6">
    <location>
        <position position="66"/>
    </location>
    <ligand>
        <name>molybdate</name>
        <dbReference type="ChEBI" id="CHEBI:36264"/>
    </ligand>
</feature>
<comment type="caution">
    <text evidence="9">The sequence shown here is derived from an EMBL/GenBank/DDBJ whole genome shotgun (WGS) entry which is preliminary data.</text>
</comment>
<feature type="binding site" evidence="6">
    <location>
        <position position="176"/>
    </location>
    <ligand>
        <name>molybdate</name>
        <dbReference type="ChEBI" id="CHEBI:36264"/>
    </ligand>
</feature>
<dbReference type="GO" id="GO:0015689">
    <property type="term" value="P:molybdate ion transport"/>
    <property type="evidence" value="ECO:0007669"/>
    <property type="project" value="InterPro"/>
</dbReference>
<dbReference type="AlphaFoldDB" id="A0A917DKS5"/>
<feature type="signal peptide" evidence="8">
    <location>
        <begin position="1"/>
        <end position="24"/>
    </location>
</feature>
<dbReference type="FunFam" id="3.40.190.10:FF:000035">
    <property type="entry name" value="Molybdate ABC transporter substrate-binding protein"/>
    <property type="match status" value="1"/>
</dbReference>
<comment type="subunit">
    <text evidence="5">The complex is composed of two ATP-binding proteins (ModC), two transmembrane proteins (ModB) and a solute-binding protein (ModA).</text>
</comment>
<feature type="binding site" evidence="6">
    <location>
        <position position="39"/>
    </location>
    <ligand>
        <name>molybdate</name>
        <dbReference type="ChEBI" id="CHEBI:36264"/>
    </ligand>
</feature>
<sequence>MRDGMRLLATVLALVAGLSLSACGKDPAPRPPLVLAAASTQEAMTEAAEAWAAQGHLKPTLSFAGSGALARQIATGAPADLFVSADSRWMDWVEGNVSLRHGTRDIVATNTLVLIAPKDSDAAFPEGGDWAKALDGGRLAIADPVAVPAGRYGKASLISIGAWDEVKDHVAQTADVRAALALVSRGDAPLGIVYGSDAIADEGVKVVGRFPDESHAPITYPIAIPDRSTATDAEGFRKFLLSPEGQSIFEKYGFGPPPLSGEPHEAGDAASGDEEPEA</sequence>
<dbReference type="PANTHER" id="PTHR30632">
    <property type="entry name" value="MOLYBDATE-BINDING PERIPLASMIC PROTEIN"/>
    <property type="match status" value="1"/>
</dbReference>
<keyword evidence="3 6" id="KW-0479">Metal-binding</keyword>
<dbReference type="InterPro" id="IPR005950">
    <property type="entry name" value="ModA"/>
</dbReference>
<evidence type="ECO:0000256" key="7">
    <source>
        <dbReference type="SAM" id="MobiDB-lite"/>
    </source>
</evidence>
<feature type="binding site" evidence="6">
    <location>
        <position position="149"/>
    </location>
    <ligand>
        <name>molybdate</name>
        <dbReference type="ChEBI" id="CHEBI:36264"/>
    </ligand>
</feature>
<dbReference type="InterPro" id="IPR050682">
    <property type="entry name" value="ModA/WtpA"/>
</dbReference>
<comment type="similarity">
    <text evidence="1">Belongs to the bacterial solute-binding protein ModA family.</text>
</comment>
<evidence type="ECO:0000256" key="4">
    <source>
        <dbReference type="ARBA" id="ARBA00022729"/>
    </source>
</evidence>
<reference evidence="9 10" key="1">
    <citation type="journal article" date="2014" name="Int. J. Syst. Evol. Microbiol.">
        <title>Complete genome sequence of Corynebacterium casei LMG S-19264T (=DSM 44701T), isolated from a smear-ripened cheese.</title>
        <authorList>
            <consortium name="US DOE Joint Genome Institute (JGI-PGF)"/>
            <person name="Walter F."/>
            <person name="Albersmeier A."/>
            <person name="Kalinowski J."/>
            <person name="Ruckert C."/>
        </authorList>
    </citation>
    <scope>NUCLEOTIDE SEQUENCE [LARGE SCALE GENOMIC DNA]</scope>
    <source>
        <strain evidence="9 10">CGMCC 1.15358</strain>
    </source>
</reference>
<organism evidence="9 10">
    <name type="scientific">Croceicoccus pelagius</name>
    <dbReference type="NCBI Taxonomy" id="1703341"/>
    <lineage>
        <taxon>Bacteria</taxon>
        <taxon>Pseudomonadati</taxon>
        <taxon>Pseudomonadota</taxon>
        <taxon>Alphaproteobacteria</taxon>
        <taxon>Sphingomonadales</taxon>
        <taxon>Erythrobacteraceae</taxon>
        <taxon>Croceicoccus</taxon>
    </lineage>
</organism>
<proteinExistence type="inferred from homology"/>
<dbReference type="PIRSF" id="PIRSF004846">
    <property type="entry name" value="ModA"/>
    <property type="match status" value="1"/>
</dbReference>
<dbReference type="PROSITE" id="PS51257">
    <property type="entry name" value="PROKAR_LIPOPROTEIN"/>
    <property type="match status" value="1"/>
</dbReference>
<name>A0A917DKS5_9SPHN</name>
<dbReference type="PANTHER" id="PTHR30632:SF17">
    <property type="entry name" value="MOLYBDATE-BINDING PROTEIN MODA"/>
    <property type="match status" value="1"/>
</dbReference>
<accession>A0A917DKS5</accession>